<reference evidence="1" key="1">
    <citation type="journal article" date="2015" name="Nature">
        <title>Complex archaea that bridge the gap between prokaryotes and eukaryotes.</title>
        <authorList>
            <person name="Spang A."/>
            <person name="Saw J.H."/>
            <person name="Jorgensen S.L."/>
            <person name="Zaremba-Niedzwiedzka K."/>
            <person name="Martijn J."/>
            <person name="Lind A.E."/>
            <person name="van Eijk R."/>
            <person name="Schleper C."/>
            <person name="Guy L."/>
            <person name="Ettema T.J."/>
        </authorList>
    </citation>
    <scope>NUCLEOTIDE SEQUENCE</scope>
</reference>
<dbReference type="EMBL" id="LAZR01008971">
    <property type="protein sequence ID" value="KKM75477.1"/>
    <property type="molecule type" value="Genomic_DNA"/>
</dbReference>
<dbReference type="AlphaFoldDB" id="A0A0F9N1V4"/>
<protein>
    <submittedName>
        <fullName evidence="1">Uncharacterized protein</fullName>
    </submittedName>
</protein>
<comment type="caution">
    <text evidence="1">The sequence shown here is derived from an EMBL/GenBank/DDBJ whole genome shotgun (WGS) entry which is preliminary data.</text>
</comment>
<gene>
    <name evidence="1" type="ORF">LCGC14_1389990</name>
</gene>
<proteinExistence type="predicted"/>
<evidence type="ECO:0000313" key="1">
    <source>
        <dbReference type="EMBL" id="KKM75477.1"/>
    </source>
</evidence>
<sequence length="58" mass="6508">MSVSTCSTCATRAQLEEIKMMVYEAAGALETDDLDRAYQLISDAKRLLAIVRDIREEL</sequence>
<name>A0A0F9N1V4_9ZZZZ</name>
<accession>A0A0F9N1V4</accession>
<organism evidence="1">
    <name type="scientific">marine sediment metagenome</name>
    <dbReference type="NCBI Taxonomy" id="412755"/>
    <lineage>
        <taxon>unclassified sequences</taxon>
        <taxon>metagenomes</taxon>
        <taxon>ecological metagenomes</taxon>
    </lineage>
</organism>